<dbReference type="FunFam" id="1.25.40.420:FF:000001">
    <property type="entry name" value="Kelch-like family member 12"/>
    <property type="match status" value="1"/>
</dbReference>
<dbReference type="SUPFAM" id="SSF54695">
    <property type="entry name" value="POZ domain"/>
    <property type="match status" value="1"/>
</dbReference>
<dbReference type="InterPro" id="IPR011705">
    <property type="entry name" value="BACK"/>
</dbReference>
<dbReference type="PANTHER" id="PTHR45632">
    <property type="entry name" value="LD33804P"/>
    <property type="match status" value="1"/>
</dbReference>
<dbReference type="InterPro" id="IPR000210">
    <property type="entry name" value="BTB/POZ_dom"/>
</dbReference>
<dbReference type="PIRSF" id="PIRSF037037">
    <property type="entry name" value="Kelch-like_protein_gigaxonin"/>
    <property type="match status" value="1"/>
</dbReference>
<dbReference type="SMART" id="SM00225">
    <property type="entry name" value="BTB"/>
    <property type="match status" value="1"/>
</dbReference>
<dbReference type="Gene3D" id="1.25.40.420">
    <property type="match status" value="1"/>
</dbReference>
<evidence type="ECO:0000256" key="1">
    <source>
        <dbReference type="ARBA" id="ARBA00022441"/>
    </source>
</evidence>
<reference evidence="4" key="2">
    <citation type="journal article" date="2023" name="Science">
        <title>Genomic signatures of disease resistance in endangered staghorn corals.</title>
        <authorList>
            <person name="Vollmer S.V."/>
            <person name="Selwyn J.D."/>
            <person name="Despard B.A."/>
            <person name="Roesel C.L."/>
        </authorList>
    </citation>
    <scope>NUCLEOTIDE SEQUENCE</scope>
    <source>
        <strain evidence="4">K2</strain>
    </source>
</reference>
<keyword evidence="5" id="KW-1185">Reference proteome</keyword>
<dbReference type="Pfam" id="PF07707">
    <property type="entry name" value="BACK"/>
    <property type="match status" value="1"/>
</dbReference>
<dbReference type="Gene3D" id="3.30.710.10">
    <property type="entry name" value="Potassium Channel Kv1.1, Chain A"/>
    <property type="match status" value="1"/>
</dbReference>
<dbReference type="GO" id="GO:0005737">
    <property type="term" value="C:cytoplasm"/>
    <property type="evidence" value="ECO:0007669"/>
    <property type="project" value="UniProtKB-ARBA"/>
</dbReference>
<feature type="domain" description="BTB" evidence="3">
    <location>
        <begin position="32"/>
        <end position="101"/>
    </location>
</feature>
<dbReference type="EMBL" id="JARQWQ010000011">
    <property type="protein sequence ID" value="KAK2568656.1"/>
    <property type="molecule type" value="Genomic_DNA"/>
</dbReference>
<dbReference type="InterPro" id="IPR017096">
    <property type="entry name" value="BTB-kelch_protein"/>
</dbReference>
<dbReference type="InterPro" id="IPR006652">
    <property type="entry name" value="Kelch_1"/>
</dbReference>
<gene>
    <name evidence="4" type="ORF">P5673_006618</name>
</gene>
<evidence type="ECO:0000256" key="2">
    <source>
        <dbReference type="ARBA" id="ARBA00022737"/>
    </source>
</evidence>
<keyword evidence="1" id="KW-0880">Kelch repeat</keyword>
<protein>
    <submittedName>
        <fullName evidence="4">Kelch-like protein 20</fullName>
    </submittedName>
</protein>
<proteinExistence type="predicted"/>
<dbReference type="SUPFAM" id="SSF117281">
    <property type="entry name" value="Kelch motif"/>
    <property type="match status" value="1"/>
</dbReference>
<organism evidence="4 5">
    <name type="scientific">Acropora cervicornis</name>
    <name type="common">Staghorn coral</name>
    <dbReference type="NCBI Taxonomy" id="6130"/>
    <lineage>
        <taxon>Eukaryota</taxon>
        <taxon>Metazoa</taxon>
        <taxon>Cnidaria</taxon>
        <taxon>Anthozoa</taxon>
        <taxon>Hexacorallia</taxon>
        <taxon>Scleractinia</taxon>
        <taxon>Astrocoeniina</taxon>
        <taxon>Acroporidae</taxon>
        <taxon>Acropora</taxon>
    </lineage>
</organism>
<dbReference type="Pfam" id="PF01344">
    <property type="entry name" value="Kelch_1"/>
    <property type="match status" value="4"/>
</dbReference>
<dbReference type="PANTHER" id="PTHR45632:SF30">
    <property type="entry name" value="BTB DOMAIN-CONTAINING PROTEIN"/>
    <property type="match status" value="1"/>
</dbReference>
<dbReference type="SMART" id="SM00875">
    <property type="entry name" value="BACK"/>
    <property type="match status" value="1"/>
</dbReference>
<keyword evidence="2" id="KW-0677">Repeat</keyword>
<dbReference type="Gene3D" id="2.120.10.80">
    <property type="entry name" value="Kelch-type beta propeller"/>
    <property type="match status" value="2"/>
</dbReference>
<reference evidence="4" key="1">
    <citation type="journal article" date="2023" name="G3 (Bethesda)">
        <title>Whole genome assembly and annotation of the endangered Caribbean coral Acropora cervicornis.</title>
        <authorList>
            <person name="Selwyn J.D."/>
            <person name="Vollmer S.V."/>
        </authorList>
    </citation>
    <scope>NUCLEOTIDE SEQUENCE</scope>
    <source>
        <strain evidence="4">K2</strain>
    </source>
</reference>
<dbReference type="InterPro" id="IPR011333">
    <property type="entry name" value="SKP1/BTB/POZ_sf"/>
</dbReference>
<sequence>MNSSEQNSLSDQAYLKSFLERMNDMRHSQVLCDVVLLTEKGNDKFYAHRSVLAASSSYFYNLYTGSCLSRFTRETIIGGIPDKILCVVLDYIYSAEIALSEVNVEGVLCAAFQLGLESLRIRCESFLLRKLRVDNCIKMTNIGRIYSCQGLISEGQRFIIDNFLDIQSSPEFYRLPSTDLEEIVADDDLNVRNEEQVYEAIHAWVNFDVLSRQSVFADLLSHVRLPSIARQFLLCTIDKDPLVTSSSASRELVAKALTYKMASSRDKKLAQNERTRRRWKSQLIDVIIVVGGVIENGAQACCHCFNPLTNKWLSLSPLTERRLNFGLASSERSIFVVGGSTLGENKSMVSSVERLDPKFNTWERQTSISEGVSTTNTILRTVERYDPRLDKWHNVTSLRTPRSGSCAVALTGQIFVMGGGSGSRKILNSCEIYSPGENKWFHGRDMKTKRDRAGATVFGGKIYVFGGSYGHVVVTSVECYDPRENDWSIITEMPFPRYGFRCAATSLSKDMTTEVPLNKPKAPSVEKLI</sequence>
<dbReference type="Pfam" id="PF00651">
    <property type="entry name" value="BTB"/>
    <property type="match status" value="1"/>
</dbReference>
<dbReference type="AlphaFoldDB" id="A0AAD9QX32"/>
<evidence type="ECO:0000259" key="3">
    <source>
        <dbReference type="PROSITE" id="PS50097"/>
    </source>
</evidence>
<evidence type="ECO:0000313" key="4">
    <source>
        <dbReference type="EMBL" id="KAK2568656.1"/>
    </source>
</evidence>
<comment type="caution">
    <text evidence="4">The sequence shown here is derived from an EMBL/GenBank/DDBJ whole genome shotgun (WGS) entry which is preliminary data.</text>
</comment>
<evidence type="ECO:0000313" key="5">
    <source>
        <dbReference type="Proteomes" id="UP001249851"/>
    </source>
</evidence>
<dbReference type="Proteomes" id="UP001249851">
    <property type="component" value="Unassembled WGS sequence"/>
</dbReference>
<dbReference type="PROSITE" id="PS50097">
    <property type="entry name" value="BTB"/>
    <property type="match status" value="1"/>
</dbReference>
<name>A0AAD9QX32_ACRCE</name>
<dbReference type="SMART" id="SM00612">
    <property type="entry name" value="Kelch"/>
    <property type="match status" value="5"/>
</dbReference>
<accession>A0AAD9QX32</accession>
<dbReference type="InterPro" id="IPR015915">
    <property type="entry name" value="Kelch-typ_b-propeller"/>
</dbReference>